<keyword evidence="4" id="KW-1185">Reference proteome</keyword>
<dbReference type="InterPro" id="IPR011032">
    <property type="entry name" value="GroES-like_sf"/>
</dbReference>
<dbReference type="PANTHER" id="PTHR44154:SF1">
    <property type="entry name" value="QUINONE OXIDOREDUCTASE"/>
    <property type="match status" value="1"/>
</dbReference>
<dbReference type="Proteomes" id="UP000244450">
    <property type="component" value="Unassembled WGS sequence"/>
</dbReference>
<dbReference type="InterPro" id="IPR020843">
    <property type="entry name" value="ER"/>
</dbReference>
<dbReference type="AlphaFoldDB" id="A0A2T7BJG0"/>
<evidence type="ECO:0000313" key="4">
    <source>
        <dbReference type="Proteomes" id="UP000244450"/>
    </source>
</evidence>
<proteinExistence type="predicted"/>
<evidence type="ECO:0000313" key="3">
    <source>
        <dbReference type="EMBL" id="PUZ26421.1"/>
    </source>
</evidence>
<dbReference type="InterPro" id="IPR013154">
    <property type="entry name" value="ADH-like_N"/>
</dbReference>
<evidence type="ECO:0000259" key="2">
    <source>
        <dbReference type="SMART" id="SM00829"/>
    </source>
</evidence>
<dbReference type="GO" id="GO:0016491">
    <property type="term" value="F:oxidoreductase activity"/>
    <property type="evidence" value="ECO:0007669"/>
    <property type="project" value="InterPro"/>
</dbReference>
<dbReference type="CDD" id="cd05289">
    <property type="entry name" value="MDR_like_2"/>
    <property type="match status" value="1"/>
</dbReference>
<dbReference type="SMART" id="SM00829">
    <property type="entry name" value="PKS_ER"/>
    <property type="match status" value="1"/>
</dbReference>
<dbReference type="PANTHER" id="PTHR44154">
    <property type="entry name" value="QUINONE OXIDOREDUCTASE"/>
    <property type="match status" value="1"/>
</dbReference>
<dbReference type="InterPro" id="IPR051603">
    <property type="entry name" value="Zinc-ADH_QOR/CCCR"/>
</dbReference>
<gene>
    <name evidence="3" type="ORF">DCC81_14915</name>
</gene>
<accession>A0A2T7BJG0</accession>
<dbReference type="OrthoDB" id="634508at2"/>
<dbReference type="Gene3D" id="3.90.180.10">
    <property type="entry name" value="Medium-chain alcohol dehydrogenases, catalytic domain"/>
    <property type="match status" value="1"/>
</dbReference>
<dbReference type="Gene3D" id="3.40.50.720">
    <property type="entry name" value="NAD(P)-binding Rossmann-like Domain"/>
    <property type="match status" value="1"/>
</dbReference>
<reference evidence="3 4" key="1">
    <citation type="submission" date="2018-04" db="EMBL/GenBank/DDBJ databases">
        <title>Chitinophaga fuyangensis sp. nov., isolated from soil in a chemical factory.</title>
        <authorList>
            <person name="Chen K."/>
        </authorList>
    </citation>
    <scope>NUCLEOTIDE SEQUENCE [LARGE SCALE GENOMIC DNA]</scope>
    <source>
        <strain evidence="3 4">LY-1</strain>
    </source>
</reference>
<protein>
    <submittedName>
        <fullName evidence="3">NADPH:quinone reductase</fullName>
    </submittedName>
</protein>
<comment type="caution">
    <text evidence="3">The sequence shown here is derived from an EMBL/GenBank/DDBJ whole genome shotgun (WGS) entry which is preliminary data.</text>
</comment>
<dbReference type="EMBL" id="QCYK01000002">
    <property type="protein sequence ID" value="PUZ26421.1"/>
    <property type="molecule type" value="Genomic_DNA"/>
</dbReference>
<feature type="domain" description="Enoyl reductase (ER)" evidence="2">
    <location>
        <begin position="10"/>
        <end position="304"/>
    </location>
</feature>
<keyword evidence="1" id="KW-0521">NADP</keyword>
<dbReference type="SUPFAM" id="SSF50129">
    <property type="entry name" value="GroES-like"/>
    <property type="match status" value="1"/>
</dbReference>
<dbReference type="SUPFAM" id="SSF51735">
    <property type="entry name" value="NAD(P)-binding Rossmann-fold domains"/>
    <property type="match status" value="1"/>
</dbReference>
<name>A0A2T7BJG0_9BACT</name>
<dbReference type="InterPro" id="IPR036291">
    <property type="entry name" value="NAD(P)-bd_dom_sf"/>
</dbReference>
<organism evidence="3 4">
    <name type="scientific">Chitinophaga parva</name>
    <dbReference type="NCBI Taxonomy" id="2169414"/>
    <lineage>
        <taxon>Bacteria</taxon>
        <taxon>Pseudomonadati</taxon>
        <taxon>Bacteroidota</taxon>
        <taxon>Chitinophagia</taxon>
        <taxon>Chitinophagales</taxon>
        <taxon>Chitinophagaceae</taxon>
        <taxon>Chitinophaga</taxon>
    </lineage>
</organism>
<evidence type="ECO:0000256" key="1">
    <source>
        <dbReference type="ARBA" id="ARBA00022857"/>
    </source>
</evidence>
<dbReference type="Pfam" id="PF08240">
    <property type="entry name" value="ADH_N"/>
    <property type="match status" value="1"/>
</dbReference>
<dbReference type="Pfam" id="PF13602">
    <property type="entry name" value="ADH_zinc_N_2"/>
    <property type="match status" value="1"/>
</dbReference>
<sequence length="306" mass="32238">MRAVRYDRFGGIEALYIGEVPKPAPDAEEVLVQVKAAGINPGEAAIRQGKMAQQFPSTFPSGQGSDFAGVVVAAGASAEDFKVGDEVIGFSNRRNSQAEFVAVPTDQLVLKPANVPWEQAGALFVAGTTAFAALQAMKMSHGETLVISGAAGGVGSVLIQLARNANLRVIGIAGPDNQEWLQQQGVTPVPYGNGLEHKLRQLVAGNKEDVFIDLYGGGYVDMAIRLGIKPENIDTIIDFEAAKKYGTKTAGNAAGANAGVMQALATMMAEGKLTIPIAATYPMSEVQAAYKELEQRHTRGKIVLIP</sequence>